<gene>
    <name evidence="1" type="ORF">HMPREF3213_01078</name>
</gene>
<dbReference type="PATRIC" id="fig|1398.22.peg.1087"/>
<comment type="caution">
    <text evidence="1">The sequence shown here is derived from an EMBL/GenBank/DDBJ whole genome shotgun (WGS) entry which is preliminary data.</text>
</comment>
<dbReference type="AlphaFoldDB" id="A0A133KWE1"/>
<dbReference type="EMBL" id="LRPN01000033">
    <property type="protein sequence ID" value="KWZ84019.1"/>
    <property type="molecule type" value="Genomic_DNA"/>
</dbReference>
<protein>
    <submittedName>
        <fullName evidence="1">Uncharacterized protein</fullName>
    </submittedName>
</protein>
<dbReference type="RefSeq" id="WP_014097942.1">
    <property type="nucleotide sequence ID" value="NZ_CP017888.1"/>
</dbReference>
<proteinExistence type="predicted"/>
<sequence>MHMWYNEYGGYGMMGVFGMIGMIVQLLIFILIIYLIVIGIKKVSEKDFGVHPKEDRSLEILRERYAKGEITEEEFKKMKKDLAE</sequence>
<dbReference type="Pfam" id="PF09851">
    <property type="entry name" value="SHOCT"/>
    <property type="match status" value="1"/>
</dbReference>
<reference evidence="2" key="1">
    <citation type="submission" date="2016-01" db="EMBL/GenBank/DDBJ databases">
        <authorList>
            <person name="Mitreva M."/>
            <person name="Pepin K.H."/>
            <person name="Mihindukulasuriya K.A."/>
            <person name="Fulton R."/>
            <person name="Fronick C."/>
            <person name="O'Laughlin M."/>
            <person name="Miner T."/>
            <person name="Herter B."/>
            <person name="Rosa B.A."/>
            <person name="Cordes M."/>
            <person name="Tomlinson C."/>
            <person name="Wollam A."/>
            <person name="Palsikar V.B."/>
            <person name="Mardis E.R."/>
            <person name="Wilson R.K."/>
        </authorList>
    </citation>
    <scope>NUCLEOTIDE SEQUENCE [LARGE SCALE GENOMIC DNA]</scope>
    <source>
        <strain evidence="2">GED7749B</strain>
    </source>
</reference>
<dbReference type="Proteomes" id="UP000070376">
    <property type="component" value="Unassembled WGS sequence"/>
</dbReference>
<dbReference type="InterPro" id="IPR018649">
    <property type="entry name" value="SHOCT"/>
</dbReference>
<name>A0A133KWE1_HEYCO</name>
<evidence type="ECO:0000313" key="1">
    <source>
        <dbReference type="EMBL" id="KWZ84019.1"/>
    </source>
</evidence>
<organism evidence="1 2">
    <name type="scientific">Heyndrickxia coagulans</name>
    <name type="common">Weizmannia coagulans</name>
    <dbReference type="NCBI Taxonomy" id="1398"/>
    <lineage>
        <taxon>Bacteria</taxon>
        <taxon>Bacillati</taxon>
        <taxon>Bacillota</taxon>
        <taxon>Bacilli</taxon>
        <taxon>Bacillales</taxon>
        <taxon>Bacillaceae</taxon>
        <taxon>Heyndrickxia</taxon>
    </lineage>
</organism>
<accession>A0A133KWE1</accession>
<evidence type="ECO:0000313" key="2">
    <source>
        <dbReference type="Proteomes" id="UP000070376"/>
    </source>
</evidence>
<dbReference type="GeneID" id="93259445"/>